<keyword evidence="2" id="KW-0233">DNA recombination</keyword>
<dbReference type="RefSeq" id="WP_066540494.1">
    <property type="nucleotide sequence ID" value="NZ_CAQHGX010000012.1"/>
</dbReference>
<dbReference type="Proteomes" id="UP000596035">
    <property type="component" value="Chromosome"/>
</dbReference>
<dbReference type="SMART" id="SM00857">
    <property type="entry name" value="Resolvase"/>
    <property type="match status" value="1"/>
</dbReference>
<dbReference type="PANTHER" id="PTHR30461">
    <property type="entry name" value="DNA-INVERTASE FROM LAMBDOID PROPHAGE"/>
    <property type="match status" value="1"/>
</dbReference>
<dbReference type="EMBL" id="CP021422">
    <property type="protein sequence ID" value="ASB41286.1"/>
    <property type="molecule type" value="Genomic_DNA"/>
</dbReference>
<reference evidence="5" key="1">
    <citation type="journal article" date="2017" name="Genome Announc.">
        <title>High-Quality Whole-Genome Sequences of the Oligo-Mouse-Microbiota Bacterial Community.</title>
        <authorList>
            <person name="Garzetti D."/>
            <person name="Brugiroux S."/>
            <person name="Bunk B."/>
            <person name="Pukall R."/>
            <person name="McCoy K.D."/>
            <person name="Macpherson A.J."/>
            <person name="Stecher B."/>
        </authorList>
    </citation>
    <scope>NUCLEOTIDE SEQUENCE</scope>
    <source>
        <strain evidence="5">KB18</strain>
    </source>
</reference>
<dbReference type="PROSITE" id="PS51737">
    <property type="entry name" value="RECOMBINASE_DNA_BIND"/>
    <property type="match status" value="1"/>
</dbReference>
<dbReference type="Gene3D" id="3.90.1750.20">
    <property type="entry name" value="Putative Large Serine Recombinase, Chain B, Domain 2"/>
    <property type="match status" value="1"/>
</dbReference>
<reference evidence="7" key="2">
    <citation type="submission" date="2017-05" db="EMBL/GenBank/DDBJ databases">
        <title>Improved OligoMM genomes.</title>
        <authorList>
            <person name="Garzetti D."/>
        </authorList>
    </citation>
    <scope>NUCLEOTIDE SEQUENCE [LARGE SCALE GENOMIC DNA]</scope>
    <source>
        <strain evidence="7">KB18</strain>
    </source>
</reference>
<dbReference type="SUPFAM" id="SSF53041">
    <property type="entry name" value="Resolvase-like"/>
    <property type="match status" value="1"/>
</dbReference>
<organism evidence="6 8">
    <name type="scientific">Acutalibacter muris</name>
    <dbReference type="NCBI Taxonomy" id="1796620"/>
    <lineage>
        <taxon>Bacteria</taxon>
        <taxon>Bacillati</taxon>
        <taxon>Bacillota</taxon>
        <taxon>Clostridia</taxon>
        <taxon>Eubacteriales</taxon>
        <taxon>Acutalibacteraceae</taxon>
        <taxon>Acutalibacter</taxon>
    </lineage>
</organism>
<accession>A0A1Z2XS59</accession>
<dbReference type="AlphaFoldDB" id="A0A1Z2XS59"/>
<dbReference type="InterPro" id="IPR038109">
    <property type="entry name" value="DNA_bind_recomb_sf"/>
</dbReference>
<feature type="domain" description="Recombinase" evidence="4">
    <location>
        <begin position="174"/>
        <end position="298"/>
    </location>
</feature>
<dbReference type="PROSITE" id="PS51736">
    <property type="entry name" value="RECOMBINASES_3"/>
    <property type="match status" value="1"/>
</dbReference>
<keyword evidence="1" id="KW-0238">DNA-binding</keyword>
<sequence length="510" mass="58801">MPQVQRIDPIILPSEKESVAAYCRVSTDSADQLNSYHSQIAYYTKLINDNPDWELYDIYADAGITGTSIEKRDEFKRMLADCREGKIKRVLVKSVSRFARNATELLETTRELKDLGVVIVFEEQGFDTSQVLGEMQLTMFAMAAQEESHSISKNMIWSYQKRMQNGTFLGTRAPFGYELIDGNLVIVPAEADVVRRIFELYLSGTGLNRIVSLLNREGVPAKGIDYWTYSAVRYVLSNERYIGNALLQKKYTLDSLTHKRKNNHGERTQYLIENSHDGLIREGDYYKVQDMLNQRNKFRGLTEHKFTHKILCPDCGKHFRRMVSQGKNYWLCVKRASQYSKCRPYRFEETIIERTALNMMCKLYLYQDALIQPIHALLIEMEQRQTNGDTKLFELDRSIAALNDKSLTLQKLNTKGFISPEEYRLQSEALAAQRKKLTAERNKKLNGLQSHSAVEKLEELQAILSSWSGVPTEFDIDQFDEIVEKIIPTADNKLTFRLHCGLELTEEISS</sequence>
<evidence type="ECO:0000259" key="3">
    <source>
        <dbReference type="PROSITE" id="PS51736"/>
    </source>
</evidence>
<dbReference type="CDD" id="cd00338">
    <property type="entry name" value="Ser_Recombinase"/>
    <property type="match status" value="1"/>
</dbReference>
<evidence type="ECO:0000313" key="7">
    <source>
        <dbReference type="Proteomes" id="UP000196710"/>
    </source>
</evidence>
<name>A0A1Z2XS59_9FIRM</name>
<reference evidence="6 8" key="3">
    <citation type="submission" date="2020-11" db="EMBL/GenBank/DDBJ databases">
        <title>Closed and high quality bacterial genomes of the OMM12 community.</title>
        <authorList>
            <person name="Marbouty M."/>
            <person name="Lamy-Besnier Q."/>
            <person name="Debarbieux L."/>
            <person name="Koszul R."/>
        </authorList>
    </citation>
    <scope>NUCLEOTIDE SEQUENCE [LARGE SCALE GENOMIC DNA]</scope>
    <source>
        <strain evidence="6 8">KB18</strain>
    </source>
</reference>
<dbReference type="KEGG" id="amur:ADH66_11835"/>
<evidence type="ECO:0000256" key="2">
    <source>
        <dbReference type="ARBA" id="ARBA00023172"/>
    </source>
</evidence>
<dbReference type="InterPro" id="IPR050639">
    <property type="entry name" value="SSR_resolvase"/>
</dbReference>
<protein>
    <submittedName>
        <fullName evidence="6">Recombinase family protein</fullName>
    </submittedName>
</protein>
<evidence type="ECO:0000313" key="5">
    <source>
        <dbReference type="EMBL" id="ASB41286.1"/>
    </source>
</evidence>
<evidence type="ECO:0000313" key="8">
    <source>
        <dbReference type="Proteomes" id="UP000596035"/>
    </source>
</evidence>
<dbReference type="Pfam" id="PF00239">
    <property type="entry name" value="Resolvase"/>
    <property type="match status" value="1"/>
</dbReference>
<proteinExistence type="predicted"/>
<evidence type="ECO:0000256" key="1">
    <source>
        <dbReference type="ARBA" id="ARBA00023125"/>
    </source>
</evidence>
<feature type="domain" description="Resolvase/invertase-type recombinase catalytic" evidence="3">
    <location>
        <begin position="18"/>
        <end position="166"/>
    </location>
</feature>
<dbReference type="EMBL" id="CP065321">
    <property type="protein sequence ID" value="QQR30553.1"/>
    <property type="molecule type" value="Genomic_DNA"/>
</dbReference>
<dbReference type="PANTHER" id="PTHR30461:SF2">
    <property type="entry name" value="SERINE RECOMBINASE PINE-RELATED"/>
    <property type="match status" value="1"/>
</dbReference>
<evidence type="ECO:0000259" key="4">
    <source>
        <dbReference type="PROSITE" id="PS51737"/>
    </source>
</evidence>
<dbReference type="InterPro" id="IPR036162">
    <property type="entry name" value="Resolvase-like_N_sf"/>
</dbReference>
<dbReference type="GO" id="GO:0000150">
    <property type="term" value="F:DNA strand exchange activity"/>
    <property type="evidence" value="ECO:0007669"/>
    <property type="project" value="InterPro"/>
</dbReference>
<dbReference type="GO" id="GO:0003677">
    <property type="term" value="F:DNA binding"/>
    <property type="evidence" value="ECO:0007669"/>
    <property type="project" value="UniProtKB-KW"/>
</dbReference>
<dbReference type="InterPro" id="IPR006119">
    <property type="entry name" value="Resolv_N"/>
</dbReference>
<dbReference type="Gene3D" id="3.40.50.1390">
    <property type="entry name" value="Resolvase, N-terminal catalytic domain"/>
    <property type="match status" value="1"/>
</dbReference>
<evidence type="ECO:0000313" key="6">
    <source>
        <dbReference type="EMBL" id="QQR30553.1"/>
    </source>
</evidence>
<dbReference type="InterPro" id="IPR011109">
    <property type="entry name" value="DNA_bind_recombinase_dom"/>
</dbReference>
<dbReference type="Proteomes" id="UP000196710">
    <property type="component" value="Chromosome"/>
</dbReference>
<gene>
    <name evidence="5" type="ORF">ADH66_11835</name>
    <name evidence="6" type="ORF">I5Q82_02145</name>
</gene>
<dbReference type="Pfam" id="PF07508">
    <property type="entry name" value="Recombinase"/>
    <property type="match status" value="1"/>
</dbReference>
<keyword evidence="7" id="KW-1185">Reference proteome</keyword>